<dbReference type="Gene3D" id="1.25.40.90">
    <property type="match status" value="1"/>
</dbReference>
<reference evidence="3 4" key="1">
    <citation type="submission" date="2016-11" db="EMBL/GenBank/DDBJ databases">
        <authorList>
            <person name="Jaros S."/>
            <person name="Januszkiewicz K."/>
            <person name="Wedrychowicz H."/>
        </authorList>
    </citation>
    <scope>NUCLEOTIDE SEQUENCE [LARGE SCALE GENOMIC DNA]</scope>
</reference>
<sequence length="592" mass="62386">MATSTIEEFDRSVRQALTKSLSHSRVEAVVESAMLNVHPDTPLVASILRHHRKATPPQKLHSLYLVDAIAKEGRKRVKRALKEQSVSSFEPSTSSASLATSDYAAFMTELEAMLAKIILDSWENGEQQHREKVRKILEIWQKGAVFSSSSLSRINAKMAAFDQQGASGANGSAPLSASTTPPLSLPPEAYTVAATQGECICRHVLFPVLFSGATFVVALSQRAIDRLIDDGASILVRSLQYPPSSAPSGLPASVLALFAAQSDPTSTSTSTSSNSSSTTNGKGRPTLSIQDEVARAIAGAKSGVFLPNEPTPPPPPAIASSNVPPLPTPARSASPFNTSQIALLESLAKPPPSVKDASRSTLPPPALHSSDRPDSRNNQVSSSLLEPSSSSPAPRPSPSFPSTNANPSLVAPPPPPPPPGFKPPMFLPTPQVTPSTTPLLPPQPRPHPSPTSSPAASFDPTTFSALSPHSWTSLVASLRPTLFAHLTDREPTNGEVMAFVQMVTMRQQQMMMSGIGFPRLAEVGTANANAIGYTNGNGNANTNGNANGYASSAPTSIVGSSSMQKDYDNPTSYNHAQAQDEYGGAWPSTTPF</sequence>
<feature type="compositionally biased region" description="Low complexity" evidence="1">
    <location>
        <begin position="452"/>
        <end position="461"/>
    </location>
</feature>
<feature type="compositionally biased region" description="Pro residues" evidence="1">
    <location>
        <begin position="410"/>
        <end position="427"/>
    </location>
</feature>
<protein>
    <submittedName>
        <fullName evidence="3">BQ5605_C047g12296 protein</fullName>
    </submittedName>
</protein>
<feature type="compositionally biased region" description="Low complexity" evidence="1">
    <location>
        <begin position="265"/>
        <end position="280"/>
    </location>
</feature>
<dbReference type="STRING" id="796604.A0A2X0NBC3"/>
<feature type="compositionally biased region" description="Low complexity" evidence="1">
    <location>
        <begin position="381"/>
        <end position="392"/>
    </location>
</feature>
<feature type="domain" description="CID" evidence="2">
    <location>
        <begin position="1"/>
        <end position="162"/>
    </location>
</feature>
<feature type="region of interest" description="Disordered" evidence="1">
    <location>
        <begin position="557"/>
        <end position="592"/>
    </location>
</feature>
<dbReference type="InterPro" id="IPR006569">
    <property type="entry name" value="CID_dom"/>
</dbReference>
<dbReference type="PROSITE" id="PS51391">
    <property type="entry name" value="CID"/>
    <property type="match status" value="1"/>
</dbReference>
<feature type="region of interest" description="Disordered" evidence="1">
    <location>
        <begin position="303"/>
        <end position="334"/>
    </location>
</feature>
<feature type="compositionally biased region" description="Low complexity" evidence="1">
    <location>
        <begin position="428"/>
        <end position="438"/>
    </location>
</feature>
<accession>A0A2X0NBC3</accession>
<evidence type="ECO:0000256" key="1">
    <source>
        <dbReference type="SAM" id="MobiDB-lite"/>
    </source>
</evidence>
<feature type="region of interest" description="Disordered" evidence="1">
    <location>
        <begin position="349"/>
        <end position="461"/>
    </location>
</feature>
<feature type="region of interest" description="Disordered" evidence="1">
    <location>
        <begin position="263"/>
        <end position="287"/>
    </location>
</feature>
<dbReference type="SMART" id="SM00582">
    <property type="entry name" value="RPR"/>
    <property type="match status" value="1"/>
</dbReference>
<proteinExistence type="predicted"/>
<feature type="compositionally biased region" description="Pro residues" evidence="1">
    <location>
        <begin position="439"/>
        <end position="451"/>
    </location>
</feature>
<dbReference type="SUPFAM" id="SSF48464">
    <property type="entry name" value="ENTH/VHS domain"/>
    <property type="match status" value="1"/>
</dbReference>
<dbReference type="AlphaFoldDB" id="A0A2X0NBC3"/>
<gene>
    <name evidence="3" type="primary">BQ5605_C047g12296</name>
    <name evidence="3" type="ORF">BQ5605_C047G12296</name>
</gene>
<evidence type="ECO:0000313" key="3">
    <source>
        <dbReference type="EMBL" id="SGZ31067.1"/>
    </source>
</evidence>
<name>A0A2X0NBC3_9BASI</name>
<evidence type="ECO:0000313" key="4">
    <source>
        <dbReference type="Proteomes" id="UP000249464"/>
    </source>
</evidence>
<dbReference type="EMBL" id="FQNC01000113">
    <property type="protein sequence ID" value="SGZ31067.1"/>
    <property type="molecule type" value="Genomic_DNA"/>
</dbReference>
<feature type="compositionally biased region" description="Polar residues" evidence="1">
    <location>
        <begin position="557"/>
        <end position="577"/>
    </location>
</feature>
<dbReference type="Pfam" id="PF04818">
    <property type="entry name" value="CID"/>
    <property type="match status" value="1"/>
</dbReference>
<organism evidence="3 4">
    <name type="scientific">Microbotryum silenes-dioicae</name>
    <dbReference type="NCBI Taxonomy" id="796604"/>
    <lineage>
        <taxon>Eukaryota</taxon>
        <taxon>Fungi</taxon>
        <taxon>Dikarya</taxon>
        <taxon>Basidiomycota</taxon>
        <taxon>Pucciniomycotina</taxon>
        <taxon>Microbotryomycetes</taxon>
        <taxon>Microbotryales</taxon>
        <taxon>Microbotryaceae</taxon>
        <taxon>Microbotryum</taxon>
    </lineage>
</organism>
<dbReference type="InterPro" id="IPR008942">
    <property type="entry name" value="ENTH_VHS"/>
</dbReference>
<keyword evidence="4" id="KW-1185">Reference proteome</keyword>
<dbReference type="Proteomes" id="UP000249464">
    <property type="component" value="Unassembled WGS sequence"/>
</dbReference>
<evidence type="ECO:0000259" key="2">
    <source>
        <dbReference type="PROSITE" id="PS51391"/>
    </source>
</evidence>